<reference evidence="2" key="1">
    <citation type="submission" date="2022-12" db="EMBL/GenBank/DDBJ databases">
        <authorList>
            <person name="Webb A."/>
        </authorList>
    </citation>
    <scope>NUCLEOTIDE SEQUENCE</scope>
    <source>
        <strain evidence="2">Pd1</strain>
    </source>
</reference>
<organism evidence="2 3">
    <name type="scientific">Peronospora destructor</name>
    <dbReference type="NCBI Taxonomy" id="86335"/>
    <lineage>
        <taxon>Eukaryota</taxon>
        <taxon>Sar</taxon>
        <taxon>Stramenopiles</taxon>
        <taxon>Oomycota</taxon>
        <taxon>Peronosporomycetes</taxon>
        <taxon>Peronosporales</taxon>
        <taxon>Peronosporaceae</taxon>
        <taxon>Peronospora</taxon>
    </lineage>
</organism>
<keyword evidence="3" id="KW-1185">Reference proteome</keyword>
<dbReference type="InterPro" id="IPR000953">
    <property type="entry name" value="Chromo/chromo_shadow_dom"/>
</dbReference>
<accession>A0AAV0VHY2</accession>
<proteinExistence type="predicted"/>
<dbReference type="SUPFAM" id="SSF54160">
    <property type="entry name" value="Chromo domain-like"/>
    <property type="match status" value="1"/>
</dbReference>
<evidence type="ECO:0000313" key="2">
    <source>
        <dbReference type="EMBL" id="CAI5746259.1"/>
    </source>
</evidence>
<dbReference type="Proteomes" id="UP001162029">
    <property type="component" value="Unassembled WGS sequence"/>
</dbReference>
<dbReference type="EMBL" id="CANTFM010002383">
    <property type="protein sequence ID" value="CAI5746259.1"/>
    <property type="molecule type" value="Genomic_DNA"/>
</dbReference>
<dbReference type="Gene3D" id="2.40.50.40">
    <property type="match status" value="1"/>
</dbReference>
<evidence type="ECO:0000259" key="1">
    <source>
        <dbReference type="PROSITE" id="PS50013"/>
    </source>
</evidence>
<gene>
    <name evidence="2" type="ORF">PDE001_LOCUS11263</name>
</gene>
<protein>
    <recommendedName>
        <fullName evidence="1">Chromo domain-containing protein</fullName>
    </recommendedName>
</protein>
<dbReference type="AlphaFoldDB" id="A0AAV0VHY2"/>
<feature type="domain" description="Chromo" evidence="1">
    <location>
        <begin position="132"/>
        <end position="194"/>
    </location>
</feature>
<dbReference type="InterPro" id="IPR016197">
    <property type="entry name" value="Chromo-like_dom_sf"/>
</dbReference>
<evidence type="ECO:0000313" key="3">
    <source>
        <dbReference type="Proteomes" id="UP001162029"/>
    </source>
</evidence>
<name>A0AAV0VHY2_9STRA</name>
<sequence>MEIFTGLPPPPMLASFIAPDGDSITAITVNTDSVAQQLNHLTTRLQQMHKVVESSKRDRQQAARDASSGAAANFEVGPFVVTGIKEHCFEVENLITKARNDVHGSRLKFYSETALEVTEELRERISTQGLVLGVREICDLRYNNSASAWELKVAWVGLEDAETSWESFSSINADVPGLVSTFLDAHPSSPDVSRLQHELQ</sequence>
<comment type="caution">
    <text evidence="2">The sequence shown here is derived from an EMBL/GenBank/DDBJ whole genome shotgun (WGS) entry which is preliminary data.</text>
</comment>
<dbReference type="PROSITE" id="PS50013">
    <property type="entry name" value="CHROMO_2"/>
    <property type="match status" value="1"/>
</dbReference>